<dbReference type="Pfam" id="PF02174">
    <property type="entry name" value="IRS"/>
    <property type="match status" value="1"/>
</dbReference>
<dbReference type="InterPro" id="IPR011993">
    <property type="entry name" value="PH-like_dom_sf"/>
</dbReference>
<keyword evidence="4" id="KW-0472">Membrane</keyword>
<evidence type="ECO:0000256" key="4">
    <source>
        <dbReference type="ARBA" id="ARBA00023136"/>
    </source>
</evidence>
<evidence type="ECO:0000256" key="2">
    <source>
        <dbReference type="ARBA" id="ARBA00022553"/>
    </source>
</evidence>
<comment type="caution">
    <text evidence="7">The sequence shown here is derived from an EMBL/GenBank/DDBJ whole genome shotgun (WGS) entry which is preliminary data.</text>
</comment>
<reference evidence="7" key="1">
    <citation type="submission" date="2023-05" db="EMBL/GenBank/DDBJ databases">
        <authorList>
            <person name="Stuckert A."/>
        </authorList>
    </citation>
    <scope>NUCLEOTIDE SEQUENCE</scope>
</reference>
<dbReference type="PROSITE" id="PS51064">
    <property type="entry name" value="IRS_PTB"/>
    <property type="match status" value="1"/>
</dbReference>
<dbReference type="EMBL" id="CATNWA010010041">
    <property type="protein sequence ID" value="CAI9559188.1"/>
    <property type="molecule type" value="Genomic_DNA"/>
</dbReference>
<dbReference type="InterPro" id="IPR002404">
    <property type="entry name" value="IRS_PTB"/>
</dbReference>
<dbReference type="PANTHER" id="PTHR21258">
    <property type="entry name" value="DOCKING PROTEIN RELATED"/>
    <property type="match status" value="1"/>
</dbReference>
<keyword evidence="5" id="KW-0449">Lipoprotein</keyword>
<dbReference type="InterPro" id="IPR038742">
    <property type="entry name" value="FRS2_PTB"/>
</dbReference>
<organism evidence="7 8">
    <name type="scientific">Staurois parvus</name>
    <dbReference type="NCBI Taxonomy" id="386267"/>
    <lineage>
        <taxon>Eukaryota</taxon>
        <taxon>Metazoa</taxon>
        <taxon>Chordata</taxon>
        <taxon>Craniata</taxon>
        <taxon>Vertebrata</taxon>
        <taxon>Euteleostomi</taxon>
        <taxon>Amphibia</taxon>
        <taxon>Batrachia</taxon>
        <taxon>Anura</taxon>
        <taxon>Neobatrachia</taxon>
        <taxon>Ranoidea</taxon>
        <taxon>Ranidae</taxon>
        <taxon>Staurois</taxon>
    </lineage>
</organism>
<proteinExistence type="predicted"/>
<evidence type="ECO:0000313" key="8">
    <source>
        <dbReference type="Proteomes" id="UP001162483"/>
    </source>
</evidence>
<evidence type="ECO:0000256" key="1">
    <source>
        <dbReference type="ARBA" id="ARBA00004370"/>
    </source>
</evidence>
<dbReference type="PANTHER" id="PTHR21258:SF39">
    <property type="entry name" value="FIBROBLAST GROWTH FACTOR RECEPTOR SUBSTRATE 3"/>
    <property type="match status" value="1"/>
</dbReference>
<keyword evidence="8" id="KW-1185">Reference proteome</keyword>
<gene>
    <name evidence="7" type="ORF">SPARVUS_LOCUS5031586</name>
</gene>
<dbReference type="SUPFAM" id="SSF50729">
    <property type="entry name" value="PH domain-like"/>
    <property type="match status" value="1"/>
</dbReference>
<feature type="domain" description="IRS-type PTB" evidence="6">
    <location>
        <begin position="11"/>
        <end position="113"/>
    </location>
</feature>
<protein>
    <recommendedName>
        <fullName evidence="6">IRS-type PTB domain-containing protein</fullName>
    </recommendedName>
</protein>
<name>A0ABN9CI51_9NEOB</name>
<sequence length="182" mass="20506">MGSCCSCREGLPDNHPTKFKVTNVDDEGTELGSGIMELTQTELVLHTRKRDAVRWPYLCLRRYGYDSNLFSFESGRRCQTGQGIFAFKCTRAEEIFNLLQELMQRNSISVVEEPVMITRTGHPVEMDMPRTPQTPGGVASHLSQVCRPGRFPRNTVTALGYTGFPNGFQHFPRDGPSYPSVR</sequence>
<evidence type="ECO:0000313" key="7">
    <source>
        <dbReference type="EMBL" id="CAI9559188.1"/>
    </source>
</evidence>
<comment type="subcellular location">
    <subcellularLocation>
        <location evidence="1">Membrane</location>
    </subcellularLocation>
</comment>
<evidence type="ECO:0000256" key="3">
    <source>
        <dbReference type="ARBA" id="ARBA00022707"/>
    </source>
</evidence>
<dbReference type="CDD" id="cd01202">
    <property type="entry name" value="PTB_FRS2"/>
    <property type="match status" value="1"/>
</dbReference>
<dbReference type="Proteomes" id="UP001162483">
    <property type="component" value="Unassembled WGS sequence"/>
</dbReference>
<evidence type="ECO:0000259" key="6">
    <source>
        <dbReference type="PROSITE" id="PS51064"/>
    </source>
</evidence>
<evidence type="ECO:0000256" key="5">
    <source>
        <dbReference type="ARBA" id="ARBA00023288"/>
    </source>
</evidence>
<keyword evidence="3" id="KW-0519">Myristate</keyword>
<dbReference type="InterPro" id="IPR050996">
    <property type="entry name" value="Docking_Protein_DOK"/>
</dbReference>
<dbReference type="SMART" id="SM01244">
    <property type="entry name" value="IRS"/>
    <property type="match status" value="1"/>
</dbReference>
<accession>A0ABN9CI51</accession>
<dbReference type="SMART" id="SM00310">
    <property type="entry name" value="PTBI"/>
    <property type="match status" value="1"/>
</dbReference>
<keyword evidence="2" id="KW-0597">Phosphoprotein</keyword>
<feature type="non-terminal residue" evidence="7">
    <location>
        <position position="182"/>
    </location>
</feature>
<dbReference type="Gene3D" id="2.30.29.30">
    <property type="entry name" value="Pleckstrin-homology domain (PH domain)/Phosphotyrosine-binding domain (PTB)"/>
    <property type="match status" value="1"/>
</dbReference>